<dbReference type="Pfam" id="PF03496">
    <property type="entry name" value="ADPrib_exo_Tox"/>
    <property type="match status" value="1"/>
</dbReference>
<evidence type="ECO:0000256" key="2">
    <source>
        <dbReference type="SAM" id="MobiDB-lite"/>
    </source>
</evidence>
<feature type="region of interest" description="Disordered" evidence="2">
    <location>
        <begin position="391"/>
        <end position="416"/>
    </location>
</feature>
<feature type="compositionally biased region" description="Low complexity" evidence="2">
    <location>
        <begin position="200"/>
        <end position="209"/>
    </location>
</feature>
<dbReference type="STRING" id="452652.KSE_65790"/>
<name>E4N2F4_KITSK</name>
<evidence type="ECO:0000259" key="3">
    <source>
        <dbReference type="Pfam" id="PF03496"/>
    </source>
</evidence>
<accession>E4N2F4</accession>
<dbReference type="EMBL" id="AP010968">
    <property type="protein sequence ID" value="BAJ32338.1"/>
    <property type="molecule type" value="Genomic_DNA"/>
</dbReference>
<keyword evidence="1" id="KW-0175">Coiled coil</keyword>
<sequence length="827" mass="86386">MGVLDGIGSFVGSVVDAGTDLVGGTLDAIGLDDWGHAVEKWGDGIADDLGAAVGERNLGETDDPAELVHGDLKKLGENIGHLRKFAAAFESTGEGLARMDSAHWQGKAADAFRSRFGDHPPKWSVTGRACADAANALAGLAGTVEWAQGQARQAIDLYKRAQQATEESKDQYKRQVDSYNQAVHAYNSAVQHGESPAQPAKPGDFADAGADGRAEAARTLLEARRRRDEAANTAEAAIRAATQAAPKKAGFWQSLGNDLADAPQIAAVSAEHLVVGAGKGAADLLKFARGVNPMDPYNLSHPAQFMDHMNQVTTGLARTAMHPTELLGALVGTGWGSDPSEAGGKLLFNILSGLGTGGAETAAVAAERVGVGAAENVLKSEVVHAGESAATGAGRRVASGAAEWKPEPQPFTIPPERVPFEVRKPFYETPPATAADPVAAVPREPAGFAPHEPGAGAPQPQPRVHEPVSDAPQPQVHEPVGGSDPFGTRVHDGGQPAAPEPAPVQHEPAPVREEPVQQQQHEPAQHESAQLEGAQHEGAQHEGAQHDAADGGSADGGSADGGASHDGGGASHDGGGASHDGGGASHDGGGASHDGGGADAVAEPAPVQRPSSPYTMRSFEDVQAENLLRDEMRAAEKELSQGAVTFKDGNELSDTMIRDFGAQWRDDVRNFTPEQESAVQAYTHGETDAINGSLRGLQPDSPQIAERVRQLDQAIAAHPVPQDVMVARGMDLKHLDFNDPQDLVGRVVKEDGYMSTSPGDKVPAAFDGKEALVHMRVPAGTEGLWVGDVGVFSDAERELLLQRGLNWRIDKVVKVDGKVHIYGEVIP</sequence>
<dbReference type="KEGG" id="ksk:KSE_65790"/>
<reference evidence="5 6" key="1">
    <citation type="journal article" date="2010" name="DNA Res.">
        <title>Genome sequence of Kitasatospora setae NBRC 14216T: an evolutionary snapshot of the family Streptomycetaceae.</title>
        <authorList>
            <person name="Ichikawa N."/>
            <person name="Oguchi A."/>
            <person name="Ikeda H."/>
            <person name="Ishikawa J."/>
            <person name="Kitani S."/>
            <person name="Watanabe Y."/>
            <person name="Nakamura S."/>
            <person name="Katano Y."/>
            <person name="Kishi E."/>
            <person name="Sasagawa M."/>
            <person name="Ankai A."/>
            <person name="Fukui S."/>
            <person name="Hashimoto Y."/>
            <person name="Kamata S."/>
            <person name="Otoguro M."/>
            <person name="Tanikawa S."/>
            <person name="Nihira T."/>
            <person name="Horinouchi S."/>
            <person name="Ohnishi Y."/>
            <person name="Hayakawa M."/>
            <person name="Kuzuyama T."/>
            <person name="Arisawa A."/>
            <person name="Nomoto F."/>
            <person name="Miura H."/>
            <person name="Takahashi Y."/>
            <person name="Fujita N."/>
        </authorList>
    </citation>
    <scope>NUCLEOTIDE SEQUENCE [LARGE SCALE GENOMIC DNA]</scope>
    <source>
        <strain evidence="6">ATCC 33774 / DSM 43861 / JCM 3304 / KCC A-0304 / NBRC 14216 / KM-6054</strain>
    </source>
</reference>
<gene>
    <name evidence="5" type="ordered locus">KSE_65790</name>
</gene>
<dbReference type="Proteomes" id="UP000007076">
    <property type="component" value="Chromosome"/>
</dbReference>
<dbReference type="Pfam" id="PF21725">
    <property type="entry name" value="T7SS_signal"/>
    <property type="match status" value="1"/>
</dbReference>
<evidence type="ECO:0000259" key="4">
    <source>
        <dbReference type="Pfam" id="PF21725"/>
    </source>
</evidence>
<dbReference type="SUPFAM" id="SSF56399">
    <property type="entry name" value="ADP-ribosylation"/>
    <property type="match status" value="1"/>
</dbReference>
<dbReference type="InterPro" id="IPR003540">
    <property type="entry name" value="ADP-ribosyltransferase"/>
</dbReference>
<organism evidence="5 6">
    <name type="scientific">Kitasatospora setae (strain ATCC 33774 / DSM 43861 / JCM 3304 / KCC A-0304 / NBRC 14216 / KM-6054)</name>
    <name type="common">Streptomyces setae</name>
    <dbReference type="NCBI Taxonomy" id="452652"/>
    <lineage>
        <taxon>Bacteria</taxon>
        <taxon>Bacillati</taxon>
        <taxon>Actinomycetota</taxon>
        <taxon>Actinomycetes</taxon>
        <taxon>Kitasatosporales</taxon>
        <taxon>Streptomycetaceae</taxon>
        <taxon>Kitasatospora</taxon>
    </lineage>
</organism>
<feature type="region of interest" description="Disordered" evidence="2">
    <location>
        <begin position="190"/>
        <end position="209"/>
    </location>
</feature>
<feature type="compositionally biased region" description="Pro residues" evidence="2">
    <location>
        <begin position="407"/>
        <end position="416"/>
    </location>
</feature>
<dbReference type="AlphaFoldDB" id="E4N2F4"/>
<dbReference type="RefSeq" id="WP_014139634.1">
    <property type="nucleotide sequence ID" value="NC_016109.1"/>
</dbReference>
<dbReference type="Gene3D" id="3.90.176.10">
    <property type="entry name" value="Toxin ADP-ribosyltransferase, Chain A, domain 1"/>
    <property type="match status" value="1"/>
</dbReference>
<feature type="coiled-coil region" evidence="1">
    <location>
        <begin position="213"/>
        <end position="240"/>
    </location>
</feature>
<evidence type="ECO:0000313" key="6">
    <source>
        <dbReference type="Proteomes" id="UP000007076"/>
    </source>
</evidence>
<feature type="coiled-coil region" evidence="1">
    <location>
        <begin position="155"/>
        <end position="189"/>
    </location>
</feature>
<dbReference type="PROSITE" id="PS51996">
    <property type="entry name" value="TR_MART"/>
    <property type="match status" value="1"/>
</dbReference>
<dbReference type="eggNOG" id="COG3170">
    <property type="taxonomic scope" value="Bacteria"/>
</dbReference>
<dbReference type="GO" id="GO:0005576">
    <property type="term" value="C:extracellular region"/>
    <property type="evidence" value="ECO:0007669"/>
    <property type="project" value="InterPro"/>
</dbReference>
<feature type="compositionally biased region" description="Gly residues" evidence="2">
    <location>
        <begin position="553"/>
        <end position="598"/>
    </location>
</feature>
<dbReference type="PATRIC" id="fig|452652.3.peg.6605"/>
<keyword evidence="6" id="KW-1185">Reference proteome</keyword>
<feature type="region of interest" description="Disordered" evidence="2">
    <location>
        <begin position="443"/>
        <end position="618"/>
    </location>
</feature>
<protein>
    <submittedName>
        <fullName evidence="5">Uncharacterized protein</fullName>
    </submittedName>
</protein>
<evidence type="ECO:0000256" key="1">
    <source>
        <dbReference type="SAM" id="Coils"/>
    </source>
</evidence>
<dbReference type="InterPro" id="IPR049082">
    <property type="entry name" value="T7SS_signal"/>
</dbReference>
<feature type="domain" description="Putative T7SS secretion signal" evidence="4">
    <location>
        <begin position="5"/>
        <end position="248"/>
    </location>
</feature>
<proteinExistence type="predicted"/>
<evidence type="ECO:0000313" key="5">
    <source>
        <dbReference type="EMBL" id="BAJ32338.1"/>
    </source>
</evidence>
<dbReference type="HOGENOM" id="CLU_367146_0_0_11"/>
<feature type="domain" description="ADP ribosyltransferase" evidence="3">
    <location>
        <begin position="660"/>
        <end position="816"/>
    </location>
</feature>
<feature type="compositionally biased region" description="Basic and acidic residues" evidence="2">
    <location>
        <begin position="534"/>
        <end position="549"/>
    </location>
</feature>